<feature type="domain" description="HYR" evidence="2">
    <location>
        <begin position="246"/>
        <end position="324"/>
    </location>
</feature>
<feature type="domain" description="HYR" evidence="2">
    <location>
        <begin position="163"/>
        <end position="245"/>
    </location>
</feature>
<dbReference type="InterPro" id="IPR003410">
    <property type="entry name" value="HYR_dom"/>
</dbReference>
<feature type="domain" description="HYR" evidence="2">
    <location>
        <begin position="651"/>
        <end position="727"/>
    </location>
</feature>
<gene>
    <name evidence="3" type="ORF">QYS47_26360</name>
</gene>
<feature type="domain" description="HYR" evidence="2">
    <location>
        <begin position="2"/>
        <end position="82"/>
    </location>
</feature>
<dbReference type="PANTHER" id="PTHR24273">
    <property type="entry name" value="FI04643P-RELATED"/>
    <property type="match status" value="1"/>
</dbReference>
<dbReference type="Pfam" id="PF13585">
    <property type="entry name" value="CHU_C"/>
    <property type="match status" value="1"/>
</dbReference>
<dbReference type="KEGG" id="marp:QYS47_26360"/>
<dbReference type="InterPro" id="IPR026341">
    <property type="entry name" value="T9SS_type_B"/>
</dbReference>
<feature type="domain" description="HYR" evidence="2">
    <location>
        <begin position="568"/>
        <end position="650"/>
    </location>
</feature>
<dbReference type="Gene3D" id="2.60.40.10">
    <property type="entry name" value="Immunoglobulins"/>
    <property type="match status" value="5"/>
</dbReference>
<accession>A0AA49GFN7</accession>
<name>A0AA49GFN7_9BACT</name>
<feature type="domain" description="HYR" evidence="2">
    <location>
        <begin position="325"/>
        <end position="407"/>
    </location>
</feature>
<evidence type="ECO:0000313" key="3">
    <source>
        <dbReference type="EMBL" id="WKK83315.2"/>
    </source>
</evidence>
<organism evidence="3">
    <name type="scientific">Marivirga arenosa</name>
    <dbReference type="NCBI Taxonomy" id="3059076"/>
    <lineage>
        <taxon>Bacteria</taxon>
        <taxon>Pseudomonadati</taxon>
        <taxon>Bacteroidota</taxon>
        <taxon>Cytophagia</taxon>
        <taxon>Cytophagales</taxon>
        <taxon>Marivirgaceae</taxon>
        <taxon>Marivirga</taxon>
    </lineage>
</organism>
<dbReference type="Pfam" id="PF02494">
    <property type="entry name" value="HYR"/>
    <property type="match status" value="11"/>
</dbReference>
<dbReference type="PROSITE" id="PS50825">
    <property type="entry name" value="HYR"/>
    <property type="match status" value="9"/>
</dbReference>
<dbReference type="EMBL" id="CP129968">
    <property type="protein sequence ID" value="WKK83315.2"/>
    <property type="molecule type" value="Genomic_DNA"/>
</dbReference>
<reference evidence="3" key="1">
    <citation type="submission" date="2023-08" db="EMBL/GenBank/DDBJ databases">
        <title>Comparative genomics and taxonomic characterization of three novel marine species of genus Marivirga.</title>
        <authorList>
            <person name="Muhammad N."/>
            <person name="Kim S.-G."/>
        </authorList>
    </citation>
    <scope>NUCLEOTIDE SEQUENCE</scope>
    <source>
        <strain evidence="3">BKB1-2</strain>
    </source>
</reference>
<feature type="domain" description="HYR" evidence="2">
    <location>
        <begin position="810"/>
        <end position="891"/>
    </location>
</feature>
<dbReference type="InterPro" id="IPR013783">
    <property type="entry name" value="Ig-like_fold"/>
</dbReference>
<protein>
    <submittedName>
        <fullName evidence="3">HYR domain-containing protein</fullName>
    </submittedName>
</protein>
<dbReference type="PANTHER" id="PTHR24273:SF32">
    <property type="entry name" value="HYALIN"/>
    <property type="match status" value="1"/>
</dbReference>
<proteinExistence type="predicted"/>
<dbReference type="Proteomes" id="UP001232019">
    <property type="component" value="Chromosome"/>
</dbReference>
<sequence>MSLKSGELFTNCPSNISESVSSACGKIVNWTPPSLENTSLTLESTHSPGDFFPLGSTTVTYNGVNGSGDIIETCSFIITINLSDPASYIFPDVQCTGNITINLLNSCNRSVPWNEPVSPCPEITFTKTAVPGQQFPIGTTEVFYRANLNGLEVASCSFFVTLIDDIDPIIETIPNDITISANENCEAIVEWDTPQASDNCGFTPTLSSNLNSGSTFQLGTTTVTYTATDEGGNTAQRSFNVTVEDNSPPTFNNLPTEIRVVAEGNCTAIATWPGVTASDNCDSNVDISSNINSGTSFILGTTAINYTAIDDAGNVANASFNVVVEDNTSPTVLSCPGDITVSADGDCSAVARWSLPTFDDNCDNDLSITSNHNPGEAFLLGSTTVTYTAEDDAGNSIDCSFQVTVIDDTAPSIEPLNDITVSTSGDGCQAIVSWDPIIISDNCSSSITADTSPSSGDIFSLGETVVTVTATDEAGNQSTSNFSVFVEDNTAGVVSNCPQDIVISSNANCTAAATWSSPVFTDNCDANLTISSSHQSGDVFPLGTTLVTYSATDKAGNSISCSFNVIVEDRSAPVFAACVNDIVITANQNCGAIVEWTEPTLSDNCSTEFTIGSNYNSGDLFLVGTTEVIYSATDQAGNTSSCSFNVIVEDNSNPTVAFCPANRVININENCNGIANWETPIFNDCTNLTISSNFNVGDVLPLGTNLIEYTATDVNGATALCSFTVEVVDQNPPVIEDCPEDIVISAASTCDATVEWTEPTASDNCSSITFESNYEPGATFPLGVTTVEYTFTDTNGNSSICSFSINVIDDSELIIENCPEDIIIQADNDQGTANVEWTEPFIQASECSEISIESNFKPGDLFELGTTDVVYSFVREDSEPIYCSFSVTVEPAELQIEISQIISPNGDNQNDTWIIEGIEKFPDNQVVIVDRWGTEIYSVRGYNNHETVWDGRNRNGDLVARGTYYFFITVRNNENVLNEKGFIEILR</sequence>
<dbReference type="NCBIfam" id="TIGR04131">
    <property type="entry name" value="Bac_Flav_CTERM"/>
    <property type="match status" value="1"/>
</dbReference>
<feature type="domain" description="HYR" evidence="2">
    <location>
        <begin position="487"/>
        <end position="567"/>
    </location>
</feature>
<keyword evidence="1" id="KW-0677">Repeat</keyword>
<dbReference type="AlphaFoldDB" id="A0AA49GFN7"/>
<evidence type="ECO:0000259" key="2">
    <source>
        <dbReference type="PROSITE" id="PS50825"/>
    </source>
</evidence>
<dbReference type="RefSeq" id="WP_322345980.1">
    <property type="nucleotide sequence ID" value="NZ_CP129968.2"/>
</dbReference>
<feature type="domain" description="HYR" evidence="2">
    <location>
        <begin position="728"/>
        <end position="809"/>
    </location>
</feature>
<evidence type="ECO:0000256" key="1">
    <source>
        <dbReference type="ARBA" id="ARBA00022737"/>
    </source>
</evidence>
<dbReference type="Gene3D" id="2.60.40.4070">
    <property type="match status" value="1"/>
</dbReference>